<evidence type="ECO:0000313" key="3">
    <source>
        <dbReference type="Proteomes" id="UP000276776"/>
    </source>
</evidence>
<evidence type="ECO:0000313" key="4">
    <source>
        <dbReference type="WBParaSite" id="TCLT_0000072001-mRNA-1"/>
    </source>
</evidence>
<dbReference type="STRING" id="103827.A0A0N5CKV6"/>
<gene>
    <name evidence="2" type="ORF">TCLT_LOCUS721</name>
</gene>
<dbReference type="GO" id="GO:0003735">
    <property type="term" value="F:structural constituent of ribosome"/>
    <property type="evidence" value="ECO:0007669"/>
    <property type="project" value="InterPro"/>
</dbReference>
<dbReference type="InterPro" id="IPR032053">
    <property type="entry name" value="Ribosomal_mS34"/>
</dbReference>
<feature type="compositionally biased region" description="Basic and acidic residues" evidence="1">
    <location>
        <begin position="218"/>
        <end position="232"/>
    </location>
</feature>
<dbReference type="Pfam" id="PF16053">
    <property type="entry name" value="MRP-S34"/>
    <property type="match status" value="1"/>
</dbReference>
<feature type="compositionally biased region" description="Low complexity" evidence="1">
    <location>
        <begin position="238"/>
        <end position="249"/>
    </location>
</feature>
<dbReference type="OrthoDB" id="16434at2759"/>
<sequence>MTTNIRYIGNYDINAQGKFLWEILCQLRNLGVGRIVTKNEWIRKWPDQPSYLKIVQAHPVMDRWLLHGKVCADWTFRGIKLGTYEFSTDLARADWRLIYKHEEKRFMECSEPMKAVEYPKSMPLPPYLRAVCENGDVVKVEERRIDLNLCLDPQFEMIRHMFKQVETRHGNTVYEETRPEVWLDLYGDEMPIKVEAWTVGPAQLRPHFDSSVPTSKPPELDHMSLPELKFDAEDSDSIDNNTDSIRNST</sequence>
<feature type="region of interest" description="Disordered" evidence="1">
    <location>
        <begin position="208"/>
        <end position="249"/>
    </location>
</feature>
<evidence type="ECO:0000256" key="1">
    <source>
        <dbReference type="SAM" id="MobiDB-lite"/>
    </source>
</evidence>
<accession>A0A0N5CKV6</accession>
<evidence type="ECO:0000313" key="2">
    <source>
        <dbReference type="EMBL" id="VDM95797.1"/>
    </source>
</evidence>
<name>A0A0N5CKV6_THECL</name>
<reference evidence="4" key="1">
    <citation type="submission" date="2017-02" db="UniProtKB">
        <authorList>
            <consortium name="WormBaseParasite"/>
        </authorList>
    </citation>
    <scope>IDENTIFICATION</scope>
</reference>
<dbReference type="GO" id="GO:0005739">
    <property type="term" value="C:mitochondrion"/>
    <property type="evidence" value="ECO:0007669"/>
    <property type="project" value="InterPro"/>
</dbReference>
<dbReference type="AlphaFoldDB" id="A0A0N5CKV6"/>
<keyword evidence="3" id="KW-1185">Reference proteome</keyword>
<organism evidence="4">
    <name type="scientific">Thelazia callipaeda</name>
    <name type="common">Oriental eyeworm</name>
    <name type="synonym">Parasitic nematode</name>
    <dbReference type="NCBI Taxonomy" id="103827"/>
    <lineage>
        <taxon>Eukaryota</taxon>
        <taxon>Metazoa</taxon>
        <taxon>Ecdysozoa</taxon>
        <taxon>Nematoda</taxon>
        <taxon>Chromadorea</taxon>
        <taxon>Rhabditida</taxon>
        <taxon>Spirurina</taxon>
        <taxon>Spiruromorpha</taxon>
        <taxon>Thelazioidea</taxon>
        <taxon>Thelaziidae</taxon>
        <taxon>Thelazia</taxon>
    </lineage>
</organism>
<protein>
    <submittedName>
        <fullName evidence="4">28S ribosomal protein S34, mitochondrial</fullName>
    </submittedName>
</protein>
<proteinExistence type="predicted"/>
<dbReference type="OMA" id="EWVFRGK"/>
<reference evidence="2 3" key="2">
    <citation type="submission" date="2018-11" db="EMBL/GenBank/DDBJ databases">
        <authorList>
            <consortium name="Pathogen Informatics"/>
        </authorList>
    </citation>
    <scope>NUCLEOTIDE SEQUENCE [LARGE SCALE GENOMIC DNA]</scope>
</reference>
<dbReference type="Proteomes" id="UP000276776">
    <property type="component" value="Unassembled WGS sequence"/>
</dbReference>
<dbReference type="WBParaSite" id="TCLT_0000072001-mRNA-1">
    <property type="protein sequence ID" value="TCLT_0000072001-mRNA-1"/>
    <property type="gene ID" value="TCLT_0000072001"/>
</dbReference>
<dbReference type="PANTHER" id="PTHR28589">
    <property type="entry name" value="28S RIBOSOMAL PROTEIN S34, MITOCHONDRIAL"/>
    <property type="match status" value="1"/>
</dbReference>
<dbReference type="PANTHER" id="PTHR28589:SF1">
    <property type="entry name" value="SMALL RIBOSOMAL SUBUNIT PROTEIN MS34"/>
    <property type="match status" value="1"/>
</dbReference>
<dbReference type="EMBL" id="UYYF01000061">
    <property type="protein sequence ID" value="VDM95797.1"/>
    <property type="molecule type" value="Genomic_DNA"/>
</dbReference>